<reference evidence="4" key="1">
    <citation type="journal article" date="2010" name="Nature">
        <title>The Amphimedon queenslandica genome and the evolution of animal complexity.</title>
        <authorList>
            <person name="Srivastava M."/>
            <person name="Simakov O."/>
            <person name="Chapman J."/>
            <person name="Fahey B."/>
            <person name="Gauthier M.E."/>
            <person name="Mitros T."/>
            <person name="Richards G.S."/>
            <person name="Conaco C."/>
            <person name="Dacre M."/>
            <person name="Hellsten U."/>
            <person name="Larroux C."/>
            <person name="Putnam N.H."/>
            <person name="Stanke M."/>
            <person name="Adamska M."/>
            <person name="Darling A."/>
            <person name="Degnan S.M."/>
            <person name="Oakley T.H."/>
            <person name="Plachetzki D.C."/>
            <person name="Zhai Y."/>
            <person name="Adamski M."/>
            <person name="Calcino A."/>
            <person name="Cummins S.F."/>
            <person name="Goodstein D.M."/>
            <person name="Harris C."/>
            <person name="Jackson D.J."/>
            <person name="Leys S.P."/>
            <person name="Shu S."/>
            <person name="Woodcroft B.J."/>
            <person name="Vervoort M."/>
            <person name="Kosik K.S."/>
            <person name="Manning G."/>
            <person name="Degnan B.M."/>
            <person name="Rokhsar D.S."/>
        </authorList>
    </citation>
    <scope>NUCLEOTIDE SEQUENCE [LARGE SCALE GENOMIC DNA]</scope>
</reference>
<dbReference type="CDD" id="cd01670">
    <property type="entry name" value="Death"/>
    <property type="match status" value="1"/>
</dbReference>
<dbReference type="InterPro" id="IPR000488">
    <property type="entry name" value="Death_dom"/>
</dbReference>
<evidence type="ECO:0000256" key="1">
    <source>
        <dbReference type="SAM" id="MobiDB-lite"/>
    </source>
</evidence>
<dbReference type="InterPro" id="IPR011029">
    <property type="entry name" value="DEATH-like_dom_sf"/>
</dbReference>
<dbReference type="EnsemblMetazoa" id="XM_003383236.2">
    <property type="protein sequence ID" value="XP_003383284.1"/>
    <property type="gene ID" value="LOC100639595"/>
</dbReference>
<organism evidence="3">
    <name type="scientific">Amphimedon queenslandica</name>
    <name type="common">Sponge</name>
    <dbReference type="NCBI Taxonomy" id="400682"/>
    <lineage>
        <taxon>Eukaryota</taxon>
        <taxon>Metazoa</taxon>
        <taxon>Porifera</taxon>
        <taxon>Demospongiae</taxon>
        <taxon>Heteroscleromorpha</taxon>
        <taxon>Haplosclerida</taxon>
        <taxon>Niphatidae</taxon>
        <taxon>Amphimedon</taxon>
    </lineage>
</organism>
<dbReference type="Pfam" id="PF00531">
    <property type="entry name" value="Death"/>
    <property type="match status" value="1"/>
</dbReference>
<dbReference type="KEGG" id="aqu:100639595"/>
<keyword evidence="4" id="KW-1185">Reference proteome</keyword>
<dbReference type="PANTHER" id="PTHR15077">
    <property type="entry name" value="FAS-ASSOCIATING DEATH DOMAIN-CONTAINING PROTEIN FADD"/>
    <property type="match status" value="1"/>
</dbReference>
<gene>
    <name evidence="3" type="primary">100639595</name>
</gene>
<feature type="region of interest" description="Disordered" evidence="1">
    <location>
        <begin position="107"/>
        <end position="138"/>
    </location>
</feature>
<dbReference type="PROSITE" id="PS50017">
    <property type="entry name" value="DEATH_DOMAIN"/>
    <property type="match status" value="1"/>
</dbReference>
<name>A0A1X7VQ65_AMPQE</name>
<dbReference type="InParanoid" id="A0A1X7VQ65"/>
<proteinExistence type="predicted"/>
<evidence type="ECO:0000313" key="4">
    <source>
        <dbReference type="Proteomes" id="UP000007879"/>
    </source>
</evidence>
<dbReference type="AlphaFoldDB" id="A0A1X7VQ65"/>
<dbReference type="InterPro" id="IPR016729">
    <property type="entry name" value="FADD"/>
</dbReference>
<evidence type="ECO:0000313" key="3">
    <source>
        <dbReference type="EnsemblMetazoa" id="Aqu2.1.41985_001"/>
    </source>
</evidence>
<feature type="compositionally biased region" description="Polar residues" evidence="1">
    <location>
        <begin position="107"/>
        <end position="131"/>
    </location>
</feature>
<dbReference type="GO" id="GO:0007165">
    <property type="term" value="P:signal transduction"/>
    <property type="evidence" value="ECO:0007669"/>
    <property type="project" value="InterPro"/>
</dbReference>
<evidence type="ECO:0000259" key="2">
    <source>
        <dbReference type="PROSITE" id="PS50017"/>
    </source>
</evidence>
<dbReference type="EnsemblMetazoa" id="Aqu2.1.41985_001">
    <property type="protein sequence ID" value="Aqu2.1.41985_001"/>
    <property type="gene ID" value="Aqu2.1.41985"/>
</dbReference>
<sequence length="138" mass="15519">MAALDEKPTDLDCAHYSKVINTWELLATFLKITDPDITALKRDFPDYNQQKIQMLFLWRRKNGRRATRRVLAEACRNAEEVTLAEKIEGKPESEVVASEPVLAAPIQATSTDLSSSSAPTHLSYREPTQAQDDFPEGQ</sequence>
<protein>
    <recommendedName>
        <fullName evidence="2">Death domain-containing protein</fullName>
    </recommendedName>
</protein>
<reference evidence="3" key="2">
    <citation type="submission" date="2017-05" db="UniProtKB">
        <authorList>
            <consortium name="EnsemblMetazoa"/>
        </authorList>
    </citation>
    <scope>IDENTIFICATION</scope>
</reference>
<dbReference type="SUPFAM" id="SSF47986">
    <property type="entry name" value="DEATH domain"/>
    <property type="match status" value="1"/>
</dbReference>
<feature type="domain" description="Death" evidence="2">
    <location>
        <begin position="23"/>
        <end position="91"/>
    </location>
</feature>
<dbReference type="OrthoDB" id="10685362at2759"/>
<dbReference type="Gene3D" id="1.10.533.10">
    <property type="entry name" value="Death Domain, Fas"/>
    <property type="match status" value="1"/>
</dbReference>
<accession>A0A1X7VQ65</accession>
<dbReference type="Proteomes" id="UP000007879">
    <property type="component" value="Unassembled WGS sequence"/>
</dbReference>